<keyword evidence="3" id="KW-0238">DNA-binding</keyword>
<evidence type="ECO:0000256" key="5">
    <source>
        <dbReference type="SAM" id="MobiDB-lite"/>
    </source>
</evidence>
<dbReference type="Gene3D" id="1.10.10.10">
    <property type="entry name" value="Winged helix-like DNA-binding domain superfamily/Winged helix DNA-binding domain"/>
    <property type="match status" value="1"/>
</dbReference>
<dbReference type="Pfam" id="PF00126">
    <property type="entry name" value="HTH_1"/>
    <property type="match status" value="1"/>
</dbReference>
<keyword evidence="7" id="KW-1185">Reference proteome</keyword>
<dbReference type="PANTHER" id="PTHR30346">
    <property type="entry name" value="TRANSCRIPTIONAL DUAL REGULATOR HCAR-RELATED"/>
    <property type="match status" value="1"/>
</dbReference>
<dbReference type="SUPFAM" id="SSF53850">
    <property type="entry name" value="Periplasmic binding protein-like II"/>
    <property type="match status" value="1"/>
</dbReference>
<feature type="region of interest" description="Disordered" evidence="5">
    <location>
        <begin position="293"/>
        <end position="328"/>
    </location>
</feature>
<dbReference type="GO" id="GO:0003700">
    <property type="term" value="F:DNA-binding transcription factor activity"/>
    <property type="evidence" value="ECO:0007669"/>
    <property type="project" value="InterPro"/>
</dbReference>
<dbReference type="EMBL" id="NMVO01000004">
    <property type="protein sequence ID" value="OYO16319.1"/>
    <property type="molecule type" value="Genomic_DNA"/>
</dbReference>
<dbReference type="FunFam" id="1.10.10.10:FF:000001">
    <property type="entry name" value="LysR family transcriptional regulator"/>
    <property type="match status" value="1"/>
</dbReference>
<dbReference type="GO" id="GO:0003677">
    <property type="term" value="F:DNA binding"/>
    <property type="evidence" value="ECO:0007669"/>
    <property type="project" value="UniProtKB-KW"/>
</dbReference>
<evidence type="ECO:0000313" key="7">
    <source>
        <dbReference type="Proteomes" id="UP000215896"/>
    </source>
</evidence>
<dbReference type="PANTHER" id="PTHR30346:SF0">
    <property type="entry name" value="HCA OPERON TRANSCRIPTIONAL ACTIVATOR HCAR"/>
    <property type="match status" value="1"/>
</dbReference>
<accession>A0A255GKG8</accession>
<dbReference type="PROSITE" id="PS50931">
    <property type="entry name" value="HTH_LYSR"/>
    <property type="match status" value="1"/>
</dbReference>
<comment type="caution">
    <text evidence="6">The sequence shown here is derived from an EMBL/GenBank/DDBJ whole genome shotgun (WGS) entry which is preliminary data.</text>
</comment>
<dbReference type="InterPro" id="IPR036390">
    <property type="entry name" value="WH_DNA-bd_sf"/>
</dbReference>
<dbReference type="Pfam" id="PF03466">
    <property type="entry name" value="LysR_substrate"/>
    <property type="match status" value="1"/>
</dbReference>
<evidence type="ECO:0000256" key="2">
    <source>
        <dbReference type="ARBA" id="ARBA00023015"/>
    </source>
</evidence>
<accession>A0A4R6LS75</accession>
<evidence type="ECO:0000313" key="6">
    <source>
        <dbReference type="EMBL" id="OYO16319.1"/>
    </source>
</evidence>
<evidence type="ECO:0000256" key="4">
    <source>
        <dbReference type="ARBA" id="ARBA00023163"/>
    </source>
</evidence>
<dbReference type="InterPro" id="IPR036388">
    <property type="entry name" value="WH-like_DNA-bd_sf"/>
</dbReference>
<proteinExistence type="inferred from homology"/>
<comment type="similarity">
    <text evidence="1">Belongs to the LysR transcriptional regulatory family.</text>
</comment>
<reference evidence="6 7" key="1">
    <citation type="submission" date="2017-07" db="EMBL/GenBank/DDBJ databases">
        <title>Draft whole genome sequences of clinical Proprionibacteriaceae strains.</title>
        <authorList>
            <person name="Bernier A.-M."/>
            <person name="Bernard K."/>
            <person name="Domingo M.-C."/>
        </authorList>
    </citation>
    <scope>NUCLEOTIDE SEQUENCE [LARGE SCALE GENOMIC DNA]</scope>
    <source>
        <strain evidence="6 7">NML 030167</strain>
    </source>
</reference>
<dbReference type="Proteomes" id="UP000215896">
    <property type="component" value="Unassembled WGS sequence"/>
</dbReference>
<dbReference type="RefSeq" id="WP_094404979.1">
    <property type="nucleotide sequence ID" value="NZ_NMVO01000004.1"/>
</dbReference>
<keyword evidence="2" id="KW-0805">Transcription regulation</keyword>
<sequence>MNLLQHLRYFVAVAEERHFGRAAERLQMAQPPLSQQIRRLEREVGTPLFTRTTRRVDLTPAGAAYLERARAILAAVDEAAEEARRVAAGLVGHLVIGCVGSVTYSLLPALARRLASELPGIDVSFRGEMLAAEQIEAVRTGTVDLALLRPPVTDGALAVTPLREDRLVVAIPQGHRLAERDRIRMADLAEAEFIVHSADRKSAMYGVVQRLAAAAGFTPRIQHEVGETSTVITLVAGGLGIAVVPEPVTALALAGVVFRPLTRPPAGVELVAAHRADRLEPHLQRTLELVRELTGEEPGSPVPGPPTAGAAAGGGRPRTPPPRARRPS</sequence>
<dbReference type="PRINTS" id="PR00039">
    <property type="entry name" value="HTHLYSR"/>
</dbReference>
<dbReference type="OrthoDB" id="3181812at2"/>
<evidence type="ECO:0000256" key="1">
    <source>
        <dbReference type="ARBA" id="ARBA00009437"/>
    </source>
</evidence>
<dbReference type="InterPro" id="IPR000847">
    <property type="entry name" value="LysR_HTH_N"/>
</dbReference>
<dbReference type="CDD" id="cd08414">
    <property type="entry name" value="PBP2_LTTR_aromatics_like"/>
    <property type="match status" value="1"/>
</dbReference>
<evidence type="ECO:0000256" key="3">
    <source>
        <dbReference type="ARBA" id="ARBA00023125"/>
    </source>
</evidence>
<gene>
    <name evidence="6" type="ORF">CGZ94_05115</name>
</gene>
<dbReference type="AlphaFoldDB" id="A0A255GKG8"/>
<dbReference type="SUPFAM" id="SSF46785">
    <property type="entry name" value="Winged helix' DNA-binding domain"/>
    <property type="match status" value="1"/>
</dbReference>
<dbReference type="InterPro" id="IPR005119">
    <property type="entry name" value="LysR_subst-bd"/>
</dbReference>
<dbReference type="Gene3D" id="3.40.190.10">
    <property type="entry name" value="Periplasmic binding protein-like II"/>
    <property type="match status" value="2"/>
</dbReference>
<name>A0A255GKG8_9ACTN</name>
<dbReference type="GO" id="GO:0032993">
    <property type="term" value="C:protein-DNA complex"/>
    <property type="evidence" value="ECO:0007669"/>
    <property type="project" value="TreeGrafter"/>
</dbReference>
<organism evidence="6 7">
    <name type="scientific">Enemella evansiae</name>
    <dbReference type="NCBI Taxonomy" id="2016499"/>
    <lineage>
        <taxon>Bacteria</taxon>
        <taxon>Bacillati</taxon>
        <taxon>Actinomycetota</taxon>
        <taxon>Actinomycetes</taxon>
        <taxon>Propionibacteriales</taxon>
        <taxon>Propionibacteriaceae</taxon>
        <taxon>Enemella</taxon>
    </lineage>
</organism>
<protein>
    <submittedName>
        <fullName evidence="6">LysR family transcriptional regulator</fullName>
    </submittedName>
</protein>
<keyword evidence="4" id="KW-0804">Transcription</keyword>